<organism evidence="2 3">
    <name type="scientific">Lynx pardinus</name>
    <name type="common">Iberian lynx</name>
    <name type="synonym">Felis pardina</name>
    <dbReference type="NCBI Taxonomy" id="191816"/>
    <lineage>
        <taxon>Eukaryota</taxon>
        <taxon>Metazoa</taxon>
        <taxon>Chordata</taxon>
        <taxon>Craniata</taxon>
        <taxon>Vertebrata</taxon>
        <taxon>Euteleostomi</taxon>
        <taxon>Mammalia</taxon>
        <taxon>Eutheria</taxon>
        <taxon>Laurasiatheria</taxon>
        <taxon>Carnivora</taxon>
        <taxon>Feliformia</taxon>
        <taxon>Felidae</taxon>
        <taxon>Felinae</taxon>
        <taxon>Lynx</taxon>
    </lineage>
</organism>
<protein>
    <submittedName>
        <fullName evidence="2">Uncharacterized protein</fullName>
    </submittedName>
</protein>
<keyword evidence="3" id="KW-1185">Reference proteome</keyword>
<dbReference type="Proteomes" id="UP000386466">
    <property type="component" value="Unassembled WGS sequence"/>
</dbReference>
<name>A0A485NZZ3_LYNPA</name>
<evidence type="ECO:0000313" key="3">
    <source>
        <dbReference type="Proteomes" id="UP000386466"/>
    </source>
</evidence>
<gene>
    <name evidence="2" type="ORF">LYPA_23C021533</name>
</gene>
<feature type="compositionally biased region" description="Gly residues" evidence="1">
    <location>
        <begin position="8"/>
        <end position="22"/>
    </location>
</feature>
<dbReference type="EMBL" id="CAAGRJ010025218">
    <property type="protein sequence ID" value="VFV37907.1"/>
    <property type="molecule type" value="Genomic_DNA"/>
</dbReference>
<feature type="compositionally biased region" description="Basic residues" evidence="1">
    <location>
        <begin position="62"/>
        <end position="78"/>
    </location>
</feature>
<proteinExistence type="predicted"/>
<feature type="region of interest" description="Disordered" evidence="1">
    <location>
        <begin position="1"/>
        <end position="28"/>
    </location>
</feature>
<sequence length="78" mass="7950">MDQRGAASRGGRGGASGGGGGSTPCSARSRHLIGLMGCAVTHRLYRVVQQSPPSWTGEMRRGRAGKGGRRRAGRGGGD</sequence>
<accession>A0A485NZZ3</accession>
<dbReference type="AlphaFoldDB" id="A0A485NZZ3"/>
<reference evidence="2 3" key="1">
    <citation type="submission" date="2019-01" db="EMBL/GenBank/DDBJ databases">
        <authorList>
            <person name="Alioto T."/>
            <person name="Alioto T."/>
        </authorList>
    </citation>
    <scope>NUCLEOTIDE SEQUENCE [LARGE SCALE GENOMIC DNA]</scope>
</reference>
<feature type="region of interest" description="Disordered" evidence="1">
    <location>
        <begin position="48"/>
        <end position="78"/>
    </location>
</feature>
<evidence type="ECO:0000256" key="1">
    <source>
        <dbReference type="SAM" id="MobiDB-lite"/>
    </source>
</evidence>
<evidence type="ECO:0000313" key="2">
    <source>
        <dbReference type="EMBL" id="VFV37907.1"/>
    </source>
</evidence>